<evidence type="ECO:0000313" key="6">
    <source>
        <dbReference type="EMBL" id="BAP85484.1"/>
    </source>
</evidence>
<accession>A0A0A1GX64</accession>
<gene>
    <name evidence="6" type="ORF">LOOC260_109450</name>
</gene>
<evidence type="ECO:0000256" key="3">
    <source>
        <dbReference type="ARBA" id="ARBA00023125"/>
    </source>
</evidence>
<evidence type="ECO:0000259" key="5">
    <source>
        <dbReference type="PROSITE" id="PS51898"/>
    </source>
</evidence>
<dbReference type="InterPro" id="IPR004107">
    <property type="entry name" value="Integrase_SAM-like_N"/>
</dbReference>
<dbReference type="InterPro" id="IPR002104">
    <property type="entry name" value="Integrase_catalytic"/>
</dbReference>
<dbReference type="CDD" id="cd01189">
    <property type="entry name" value="INT_ICEBs1_C_like"/>
    <property type="match status" value="1"/>
</dbReference>
<dbReference type="Proteomes" id="UP000031620">
    <property type="component" value="Chromosome"/>
</dbReference>
<evidence type="ECO:0000256" key="4">
    <source>
        <dbReference type="ARBA" id="ARBA00023172"/>
    </source>
</evidence>
<dbReference type="EMBL" id="AP014680">
    <property type="protein sequence ID" value="BAP85484.1"/>
    <property type="molecule type" value="Genomic_DNA"/>
</dbReference>
<dbReference type="PANTHER" id="PTHR30349">
    <property type="entry name" value="PHAGE INTEGRASE-RELATED"/>
    <property type="match status" value="1"/>
</dbReference>
<dbReference type="RefSeq" id="WP_041093379.1">
    <property type="nucleotide sequence ID" value="NZ_AP014680.1"/>
</dbReference>
<sequence>MAKPIQLKNGRWQVRPAYKDPVTDKWIQKLGTFDTKSEAESFNNTIKYEAERGLTSKQTTIGEFYDHWMEIYKKPYLKPRSIKRIDQDFKHIFDYFGRSKELTKINKPIWQGFMNNISKKYAKETNRLTNGDFRALCECAIDEGIITRNPTQNAKYSGILPKYKYPRQKVLDLQQFKNVVAEMEASQDSVSKYACLVHAFTGMRFGEVCGLTWDKINMFKRTIRVSRQYDYSIVKGFAPLKGDSPERTIDVPEALMYMLRKYKHWYDDQLFRGNIIPNTDKLMFTGPNGSPVTDTAINNYIKYICGKVGITRITSHGFRRTQATLMTLADNDLRSVASFLGHQDTRTTLKYYIQDIPELKKQAHEKMMLFYKNEDIV</sequence>
<protein>
    <submittedName>
        <fullName evidence="6">Phage integrase</fullName>
    </submittedName>
</protein>
<dbReference type="PANTHER" id="PTHR30349:SF64">
    <property type="entry name" value="PROPHAGE INTEGRASE INTD-RELATED"/>
    <property type="match status" value="1"/>
</dbReference>
<organism evidence="6 7">
    <name type="scientific">Paucilactobacillus hokkaidonensis JCM 18461</name>
    <dbReference type="NCBI Taxonomy" id="1291742"/>
    <lineage>
        <taxon>Bacteria</taxon>
        <taxon>Bacillati</taxon>
        <taxon>Bacillota</taxon>
        <taxon>Bacilli</taxon>
        <taxon>Lactobacillales</taxon>
        <taxon>Lactobacillaceae</taxon>
        <taxon>Paucilactobacillus</taxon>
    </lineage>
</organism>
<dbReference type="SUPFAM" id="SSF56349">
    <property type="entry name" value="DNA breaking-rejoining enzymes"/>
    <property type="match status" value="1"/>
</dbReference>
<keyword evidence="3" id="KW-0238">DNA-binding</keyword>
<proteinExistence type="inferred from homology"/>
<dbReference type="Gene3D" id="1.10.150.130">
    <property type="match status" value="1"/>
</dbReference>
<dbReference type="Pfam" id="PF14659">
    <property type="entry name" value="Phage_int_SAM_3"/>
    <property type="match status" value="1"/>
</dbReference>
<dbReference type="InterPro" id="IPR010998">
    <property type="entry name" value="Integrase_recombinase_N"/>
</dbReference>
<dbReference type="Gene3D" id="1.10.443.10">
    <property type="entry name" value="Intergrase catalytic core"/>
    <property type="match status" value="1"/>
</dbReference>
<evidence type="ECO:0000313" key="7">
    <source>
        <dbReference type="Proteomes" id="UP000031620"/>
    </source>
</evidence>
<keyword evidence="4" id="KW-0233">DNA recombination</keyword>
<name>A0A0A1GX64_9LACO</name>
<dbReference type="PROSITE" id="PS51898">
    <property type="entry name" value="TYR_RECOMBINASE"/>
    <property type="match status" value="1"/>
</dbReference>
<reference evidence="6 7" key="1">
    <citation type="submission" date="2014-11" db="EMBL/GenBank/DDBJ databases">
        <title>Complete genome sequence and analysis of Lactobacillus hokkaidonensis LOOC260T.</title>
        <authorList>
            <person name="Tanizawa Y."/>
            <person name="Tohno M."/>
            <person name="Kaminuma E."/>
            <person name="Nakamura Y."/>
            <person name="Arita M."/>
        </authorList>
    </citation>
    <scope>NUCLEOTIDE SEQUENCE [LARGE SCALE GENOMIC DNA]</scope>
    <source>
        <strain evidence="6 7">LOOC260</strain>
    </source>
</reference>
<comment type="similarity">
    <text evidence="1">Belongs to the 'phage' integrase family.</text>
</comment>
<dbReference type="InterPro" id="IPR013762">
    <property type="entry name" value="Integrase-like_cat_sf"/>
</dbReference>
<dbReference type="AlphaFoldDB" id="A0A0A1GX64"/>
<dbReference type="Pfam" id="PF00589">
    <property type="entry name" value="Phage_integrase"/>
    <property type="match status" value="1"/>
</dbReference>
<evidence type="ECO:0000256" key="2">
    <source>
        <dbReference type="ARBA" id="ARBA00022908"/>
    </source>
</evidence>
<dbReference type="InterPro" id="IPR050090">
    <property type="entry name" value="Tyrosine_recombinase_XerCD"/>
</dbReference>
<dbReference type="GO" id="GO:0006310">
    <property type="term" value="P:DNA recombination"/>
    <property type="evidence" value="ECO:0007669"/>
    <property type="project" value="UniProtKB-KW"/>
</dbReference>
<dbReference type="STRING" id="1291742.LOOC260_109450"/>
<dbReference type="HOGENOM" id="CLU_027562_17_6_9"/>
<dbReference type="GO" id="GO:0015074">
    <property type="term" value="P:DNA integration"/>
    <property type="evidence" value="ECO:0007669"/>
    <property type="project" value="UniProtKB-KW"/>
</dbReference>
<dbReference type="KEGG" id="lho:LOOC260_109450"/>
<keyword evidence="2" id="KW-0229">DNA integration</keyword>
<dbReference type="GO" id="GO:0003677">
    <property type="term" value="F:DNA binding"/>
    <property type="evidence" value="ECO:0007669"/>
    <property type="project" value="UniProtKB-KW"/>
</dbReference>
<dbReference type="InterPro" id="IPR011010">
    <property type="entry name" value="DNA_brk_join_enz"/>
</dbReference>
<feature type="domain" description="Tyr recombinase" evidence="5">
    <location>
        <begin position="166"/>
        <end position="365"/>
    </location>
</feature>
<evidence type="ECO:0000256" key="1">
    <source>
        <dbReference type="ARBA" id="ARBA00008857"/>
    </source>
</evidence>